<evidence type="ECO:0000256" key="4">
    <source>
        <dbReference type="PROSITE-ProRule" id="PRU00335"/>
    </source>
</evidence>
<evidence type="ECO:0000256" key="2">
    <source>
        <dbReference type="ARBA" id="ARBA00023125"/>
    </source>
</evidence>
<accession>A0ABW5NIH5</accession>
<proteinExistence type="predicted"/>
<dbReference type="Gene3D" id="1.10.357.10">
    <property type="entry name" value="Tetracycline Repressor, domain 2"/>
    <property type="match status" value="1"/>
</dbReference>
<dbReference type="Pfam" id="PF00440">
    <property type="entry name" value="TetR_N"/>
    <property type="match status" value="1"/>
</dbReference>
<dbReference type="RefSeq" id="WP_380868812.1">
    <property type="nucleotide sequence ID" value="NZ_JBHUMA010000006.1"/>
</dbReference>
<dbReference type="SUPFAM" id="SSF46689">
    <property type="entry name" value="Homeodomain-like"/>
    <property type="match status" value="1"/>
</dbReference>
<dbReference type="InterPro" id="IPR036271">
    <property type="entry name" value="Tet_transcr_reg_TetR-rel_C_sf"/>
</dbReference>
<keyword evidence="2 4" id="KW-0238">DNA-binding</keyword>
<sequence>MKTESKVRRRILETTGQLFYRQGYQSTGINQIIAESGVAKASFYSHFPTKEDLCATYLKLESDAWFTILKRITLDEKNIDNKLDALFNHLIEFHAEHRFRGCAFLNIRAEVGSSSPKIAQEILTHKTRLLNFFHSLIPNEKKAKHIYVLYEAALMECQVFSANWPAEEAREFALEIIKLDH</sequence>
<dbReference type="SUPFAM" id="SSF48498">
    <property type="entry name" value="Tetracyclin repressor-like, C-terminal domain"/>
    <property type="match status" value="1"/>
</dbReference>
<evidence type="ECO:0000256" key="1">
    <source>
        <dbReference type="ARBA" id="ARBA00023015"/>
    </source>
</evidence>
<feature type="DNA-binding region" description="H-T-H motif" evidence="4">
    <location>
        <begin position="28"/>
        <end position="47"/>
    </location>
</feature>
<keyword evidence="3" id="KW-0804">Transcription</keyword>
<gene>
    <name evidence="6" type="ORF">ACFSQ3_07020</name>
</gene>
<dbReference type="PROSITE" id="PS50977">
    <property type="entry name" value="HTH_TETR_2"/>
    <property type="match status" value="1"/>
</dbReference>
<evidence type="ECO:0000313" key="6">
    <source>
        <dbReference type="EMBL" id="MFD2598700.1"/>
    </source>
</evidence>
<name>A0ABW5NIH5_9SPHI</name>
<keyword evidence="1" id="KW-0805">Transcription regulation</keyword>
<dbReference type="PANTHER" id="PTHR47506">
    <property type="entry name" value="TRANSCRIPTIONAL REGULATORY PROTEIN"/>
    <property type="match status" value="1"/>
</dbReference>
<evidence type="ECO:0000259" key="5">
    <source>
        <dbReference type="PROSITE" id="PS50977"/>
    </source>
</evidence>
<keyword evidence="7" id="KW-1185">Reference proteome</keyword>
<protein>
    <submittedName>
        <fullName evidence="6">TetR/AcrR family transcriptional regulator</fullName>
    </submittedName>
</protein>
<dbReference type="InterPro" id="IPR001647">
    <property type="entry name" value="HTH_TetR"/>
</dbReference>
<evidence type="ECO:0000256" key="3">
    <source>
        <dbReference type="ARBA" id="ARBA00023163"/>
    </source>
</evidence>
<reference evidence="7" key="1">
    <citation type="journal article" date="2019" name="Int. J. Syst. Evol. Microbiol.">
        <title>The Global Catalogue of Microorganisms (GCM) 10K type strain sequencing project: providing services to taxonomists for standard genome sequencing and annotation.</title>
        <authorList>
            <consortium name="The Broad Institute Genomics Platform"/>
            <consortium name="The Broad Institute Genome Sequencing Center for Infectious Disease"/>
            <person name="Wu L."/>
            <person name="Ma J."/>
        </authorList>
    </citation>
    <scope>NUCLEOTIDE SEQUENCE [LARGE SCALE GENOMIC DNA]</scope>
    <source>
        <strain evidence="7">KCTC 42248</strain>
    </source>
</reference>
<dbReference type="PRINTS" id="PR00455">
    <property type="entry name" value="HTHTETR"/>
</dbReference>
<dbReference type="PANTHER" id="PTHR47506:SF7">
    <property type="entry name" value="TRANSCRIPTIONAL REGULATORY PROTEIN"/>
    <property type="match status" value="1"/>
</dbReference>
<dbReference type="Proteomes" id="UP001597393">
    <property type="component" value="Unassembled WGS sequence"/>
</dbReference>
<comment type="caution">
    <text evidence="6">The sequence shown here is derived from an EMBL/GenBank/DDBJ whole genome shotgun (WGS) entry which is preliminary data.</text>
</comment>
<evidence type="ECO:0000313" key="7">
    <source>
        <dbReference type="Proteomes" id="UP001597393"/>
    </source>
</evidence>
<dbReference type="InterPro" id="IPR009057">
    <property type="entry name" value="Homeodomain-like_sf"/>
</dbReference>
<feature type="domain" description="HTH tetR-type" evidence="5">
    <location>
        <begin position="5"/>
        <end position="65"/>
    </location>
</feature>
<organism evidence="6 7">
    <name type="scientific">Sphingobacterium corticis</name>
    <dbReference type="NCBI Taxonomy" id="1812823"/>
    <lineage>
        <taxon>Bacteria</taxon>
        <taxon>Pseudomonadati</taxon>
        <taxon>Bacteroidota</taxon>
        <taxon>Sphingobacteriia</taxon>
        <taxon>Sphingobacteriales</taxon>
        <taxon>Sphingobacteriaceae</taxon>
        <taxon>Sphingobacterium</taxon>
    </lineage>
</organism>
<dbReference type="EMBL" id="JBHUMA010000006">
    <property type="protein sequence ID" value="MFD2598700.1"/>
    <property type="molecule type" value="Genomic_DNA"/>
</dbReference>